<feature type="region of interest" description="Disordered" evidence="1">
    <location>
        <begin position="1"/>
        <end position="34"/>
    </location>
</feature>
<keyword evidence="3" id="KW-1185">Reference proteome</keyword>
<sequence length="139" mass="15841">MEKARNREGYAVTDQTENIGTTTSHAQEKTTMPTKESYLLRDKNAHQDPNVVTDNPTHILKTRRNEYQTTTELDGLVRDPINPKLPSQILEAETEAIKEENIKAKNLRGMDKAFEVFPDEPINRIEVGYHTLDLIANHA</sequence>
<dbReference type="EMBL" id="BQNB010017563">
    <property type="protein sequence ID" value="GJT64640.1"/>
    <property type="molecule type" value="Genomic_DNA"/>
</dbReference>
<gene>
    <name evidence="2" type="ORF">Tco_1016120</name>
</gene>
<reference evidence="2" key="1">
    <citation type="journal article" date="2022" name="Int. J. Mol. Sci.">
        <title>Draft Genome of Tanacetum Coccineum: Genomic Comparison of Closely Related Tanacetum-Family Plants.</title>
        <authorList>
            <person name="Yamashiro T."/>
            <person name="Shiraishi A."/>
            <person name="Nakayama K."/>
            <person name="Satake H."/>
        </authorList>
    </citation>
    <scope>NUCLEOTIDE SEQUENCE</scope>
</reference>
<evidence type="ECO:0000313" key="3">
    <source>
        <dbReference type="Proteomes" id="UP001151760"/>
    </source>
</evidence>
<organism evidence="2 3">
    <name type="scientific">Tanacetum coccineum</name>
    <dbReference type="NCBI Taxonomy" id="301880"/>
    <lineage>
        <taxon>Eukaryota</taxon>
        <taxon>Viridiplantae</taxon>
        <taxon>Streptophyta</taxon>
        <taxon>Embryophyta</taxon>
        <taxon>Tracheophyta</taxon>
        <taxon>Spermatophyta</taxon>
        <taxon>Magnoliopsida</taxon>
        <taxon>eudicotyledons</taxon>
        <taxon>Gunneridae</taxon>
        <taxon>Pentapetalae</taxon>
        <taxon>asterids</taxon>
        <taxon>campanulids</taxon>
        <taxon>Asterales</taxon>
        <taxon>Asteraceae</taxon>
        <taxon>Asteroideae</taxon>
        <taxon>Anthemideae</taxon>
        <taxon>Anthemidinae</taxon>
        <taxon>Tanacetum</taxon>
    </lineage>
</organism>
<evidence type="ECO:0000313" key="2">
    <source>
        <dbReference type="EMBL" id="GJT64640.1"/>
    </source>
</evidence>
<accession>A0ABQ5FMQ8</accession>
<comment type="caution">
    <text evidence="2">The sequence shown here is derived from an EMBL/GenBank/DDBJ whole genome shotgun (WGS) entry which is preliminary data.</text>
</comment>
<dbReference type="Proteomes" id="UP001151760">
    <property type="component" value="Unassembled WGS sequence"/>
</dbReference>
<proteinExistence type="predicted"/>
<reference evidence="2" key="2">
    <citation type="submission" date="2022-01" db="EMBL/GenBank/DDBJ databases">
        <authorList>
            <person name="Yamashiro T."/>
            <person name="Shiraishi A."/>
            <person name="Satake H."/>
            <person name="Nakayama K."/>
        </authorList>
    </citation>
    <scope>NUCLEOTIDE SEQUENCE</scope>
</reference>
<evidence type="ECO:0000256" key="1">
    <source>
        <dbReference type="SAM" id="MobiDB-lite"/>
    </source>
</evidence>
<name>A0ABQ5FMQ8_9ASTR</name>
<protein>
    <submittedName>
        <fullName evidence="2">Uncharacterized protein</fullName>
    </submittedName>
</protein>
<feature type="compositionally biased region" description="Polar residues" evidence="1">
    <location>
        <begin position="13"/>
        <end position="34"/>
    </location>
</feature>